<protein>
    <recommendedName>
        <fullName evidence="4">NHLM bacteriocin system secretion protein</fullName>
    </recommendedName>
</protein>
<dbReference type="KEGG" id="ddt:AAY81_05585"/>
<organism evidence="2 3">
    <name type="scientific">Denitrobacterium detoxificans</name>
    <dbReference type="NCBI Taxonomy" id="79604"/>
    <lineage>
        <taxon>Bacteria</taxon>
        <taxon>Bacillati</taxon>
        <taxon>Actinomycetota</taxon>
        <taxon>Coriobacteriia</taxon>
        <taxon>Eggerthellales</taxon>
        <taxon>Eggerthellaceae</taxon>
        <taxon>Denitrobacterium</taxon>
    </lineage>
</organism>
<keyword evidence="1" id="KW-0812">Transmembrane</keyword>
<sequence length="188" mass="19921">MAQKIVEPESVFGHSALNRVSSSDELDQYIKVANPSAWVIALASLLLMVGIAVWAAVAIVPVTLNLTGFAYIPEGSTEPVVFCLVDKSTLDKIQDSGATVSINGINAEIESCSATPISASEAKTYIGSDYYDESLHLSDWNYVITIKPSSELPGSTFSIATAGGEARLVPVSMVVSETRPINIVLGKQ</sequence>
<evidence type="ECO:0000313" key="3">
    <source>
        <dbReference type="Proteomes" id="UP000182975"/>
    </source>
</evidence>
<evidence type="ECO:0008006" key="4">
    <source>
        <dbReference type="Google" id="ProtNLM"/>
    </source>
</evidence>
<proteinExistence type="predicted"/>
<reference evidence="3" key="1">
    <citation type="submission" date="2016-10" db="EMBL/GenBank/DDBJ databases">
        <authorList>
            <person name="Varghese N."/>
        </authorList>
    </citation>
    <scope>NUCLEOTIDE SEQUENCE [LARGE SCALE GENOMIC DNA]</scope>
    <source>
        <strain evidence="3">DSM 21843</strain>
    </source>
</reference>
<feature type="transmembrane region" description="Helical" evidence="1">
    <location>
        <begin position="37"/>
        <end position="60"/>
    </location>
</feature>
<dbReference type="RefSeq" id="WP_066662433.1">
    <property type="nucleotide sequence ID" value="NZ_CP011402.1"/>
</dbReference>
<name>A0A172RY85_9ACTN</name>
<keyword evidence="1" id="KW-0472">Membrane</keyword>
<dbReference type="OrthoDB" id="1822314at2"/>
<evidence type="ECO:0000256" key="1">
    <source>
        <dbReference type="SAM" id="Phobius"/>
    </source>
</evidence>
<dbReference type="STRING" id="79604.AAY81_05585"/>
<dbReference type="Proteomes" id="UP000182975">
    <property type="component" value="Unassembled WGS sequence"/>
</dbReference>
<dbReference type="AlphaFoldDB" id="A0A172RY85"/>
<gene>
    <name evidence="2" type="ORF">SAMN02910314_01433</name>
</gene>
<accession>A0A172RY85</accession>
<keyword evidence="1" id="KW-1133">Transmembrane helix</keyword>
<dbReference type="EMBL" id="FOEC01000009">
    <property type="protein sequence ID" value="SEO86834.1"/>
    <property type="molecule type" value="Genomic_DNA"/>
</dbReference>
<evidence type="ECO:0000313" key="2">
    <source>
        <dbReference type="EMBL" id="SEO86834.1"/>
    </source>
</evidence>
<keyword evidence="3" id="KW-1185">Reference proteome</keyword>